<dbReference type="Pfam" id="PF14090">
    <property type="entry name" value="HTH_39"/>
    <property type="match status" value="1"/>
</dbReference>
<dbReference type="eggNOG" id="ENOG5032Z09">
    <property type="taxonomic scope" value="Bacteria"/>
</dbReference>
<dbReference type="InterPro" id="IPR055245">
    <property type="entry name" value="HTH_proteobacteria"/>
</dbReference>
<name>A4SPW2_AERS4</name>
<dbReference type="EMBL" id="CP000644">
    <property type="protein sequence ID" value="ABO90934.1"/>
    <property type="molecule type" value="Genomic_DNA"/>
</dbReference>
<organism evidence="3 4">
    <name type="scientific">Aeromonas salmonicida (strain A449)</name>
    <dbReference type="NCBI Taxonomy" id="382245"/>
    <lineage>
        <taxon>Bacteria</taxon>
        <taxon>Pseudomonadati</taxon>
        <taxon>Pseudomonadota</taxon>
        <taxon>Gammaproteobacteria</taxon>
        <taxon>Aeromonadales</taxon>
        <taxon>Aeromonadaceae</taxon>
        <taxon>Aeromonas</taxon>
    </lineage>
</organism>
<evidence type="ECO:0000259" key="2">
    <source>
        <dbReference type="Pfam" id="PF14090"/>
    </source>
</evidence>
<evidence type="ECO:0000313" key="4">
    <source>
        <dbReference type="Proteomes" id="UP000000225"/>
    </source>
</evidence>
<feature type="region of interest" description="Disordered" evidence="1">
    <location>
        <begin position="1"/>
        <end position="30"/>
    </location>
</feature>
<dbReference type="Proteomes" id="UP000000225">
    <property type="component" value="Chromosome"/>
</dbReference>
<evidence type="ECO:0000313" key="3">
    <source>
        <dbReference type="EMBL" id="ABO90934.1"/>
    </source>
</evidence>
<accession>A4SPW2</accession>
<dbReference type="HOGENOM" id="CLU_170354_0_0_6"/>
<dbReference type="RefSeq" id="WP_011898939.1">
    <property type="nucleotide sequence ID" value="NC_009348.1"/>
</dbReference>
<evidence type="ECO:0000256" key="1">
    <source>
        <dbReference type="SAM" id="MobiDB-lite"/>
    </source>
</evidence>
<dbReference type="KEGG" id="asa:ASA_2929"/>
<sequence length="116" mass="13075">MKKEKGRTEKNGTTQLEHQQHSTPHTAPIVSGQRAQVLSILRRGPTLSLSLTADHAIPEAASRIHELREQGFNIETLIQDVVTFRGSERRKVALYVLKHPEWPHPDFSRDDLPPAA</sequence>
<dbReference type="AlphaFoldDB" id="A4SPW2"/>
<feature type="compositionally biased region" description="Basic and acidic residues" evidence="1">
    <location>
        <begin position="1"/>
        <end position="10"/>
    </location>
</feature>
<feature type="compositionally biased region" description="Polar residues" evidence="1">
    <location>
        <begin position="11"/>
        <end position="25"/>
    </location>
</feature>
<feature type="domain" description="Winged helix-turn-helix" evidence="2">
    <location>
        <begin position="33"/>
        <end position="98"/>
    </location>
</feature>
<protein>
    <recommendedName>
        <fullName evidence="2">Winged helix-turn-helix domain-containing protein</fullName>
    </recommendedName>
</protein>
<gene>
    <name evidence="3" type="ordered locus">ASA_2929</name>
</gene>
<reference evidence="4" key="1">
    <citation type="journal article" date="2008" name="BMC Genomics">
        <title>The genome of Aeromonas salmonicida subsp. salmonicida A449: insights into the evolution of a fish pathogen.</title>
        <authorList>
            <person name="Reith M.E."/>
            <person name="Singh R.K."/>
            <person name="Curtis B."/>
            <person name="Boyd J.M."/>
            <person name="Bouevitch A."/>
            <person name="Kimball J."/>
            <person name="Munholland J."/>
            <person name="Murphy C."/>
            <person name="Sarty D."/>
            <person name="Williams J."/>
            <person name="Nash J.H."/>
            <person name="Johnson S.C."/>
            <person name="Brown L.L."/>
        </authorList>
    </citation>
    <scope>NUCLEOTIDE SEQUENCE [LARGE SCALE GENOMIC DNA]</scope>
    <source>
        <strain evidence="4">A449</strain>
    </source>
</reference>
<proteinExistence type="predicted"/>